<evidence type="ECO:0000256" key="1">
    <source>
        <dbReference type="SAM" id="SignalP"/>
    </source>
</evidence>
<sequence>LQNHSLIFIVSLQFSKCLWATLEFDPQSFCNGFLIASHGWYTLTDSFALYISWIQSCDQACGLLYSGTYKLIIFRRSNAMSMVFSNV</sequence>
<name>A0A8C6GV19_MUSSI</name>
<feature type="signal peptide" evidence="1">
    <location>
        <begin position="1"/>
        <end position="20"/>
    </location>
</feature>
<dbReference type="Ensembl" id="ENSMSIT00000014680.1">
    <property type="protein sequence ID" value="ENSMSIP00000011578.1"/>
    <property type="gene ID" value="ENSMSIG00000010122.1"/>
</dbReference>
<organism evidence="2 3">
    <name type="scientific">Mus spicilegus</name>
    <name type="common">Mound-building mouse</name>
    <dbReference type="NCBI Taxonomy" id="10103"/>
    <lineage>
        <taxon>Eukaryota</taxon>
        <taxon>Metazoa</taxon>
        <taxon>Chordata</taxon>
        <taxon>Craniata</taxon>
        <taxon>Vertebrata</taxon>
        <taxon>Euteleostomi</taxon>
        <taxon>Mammalia</taxon>
        <taxon>Eutheria</taxon>
        <taxon>Euarchontoglires</taxon>
        <taxon>Glires</taxon>
        <taxon>Rodentia</taxon>
        <taxon>Myomorpha</taxon>
        <taxon>Muroidea</taxon>
        <taxon>Muridae</taxon>
        <taxon>Murinae</taxon>
        <taxon>Mus</taxon>
        <taxon>Mus</taxon>
    </lineage>
</organism>
<keyword evidence="1" id="KW-0732">Signal</keyword>
<accession>A0A8C6GV19</accession>
<evidence type="ECO:0000313" key="2">
    <source>
        <dbReference type="Ensembl" id="ENSMSIP00000011578.1"/>
    </source>
</evidence>
<reference evidence="2" key="2">
    <citation type="submission" date="2025-09" db="UniProtKB">
        <authorList>
            <consortium name="Ensembl"/>
        </authorList>
    </citation>
    <scope>IDENTIFICATION</scope>
</reference>
<dbReference type="Proteomes" id="UP000694415">
    <property type="component" value="Unplaced"/>
</dbReference>
<dbReference type="AlphaFoldDB" id="A0A8C6GV19"/>
<proteinExistence type="predicted"/>
<evidence type="ECO:0000313" key="3">
    <source>
        <dbReference type="Proteomes" id="UP000694415"/>
    </source>
</evidence>
<keyword evidence="3" id="KW-1185">Reference proteome</keyword>
<feature type="chain" id="PRO_5034129799" evidence="1">
    <location>
        <begin position="21"/>
        <end position="87"/>
    </location>
</feature>
<protein>
    <submittedName>
        <fullName evidence="2">Uncharacterized protein</fullName>
    </submittedName>
</protein>
<reference evidence="2" key="1">
    <citation type="submission" date="2025-08" db="UniProtKB">
        <authorList>
            <consortium name="Ensembl"/>
        </authorList>
    </citation>
    <scope>IDENTIFICATION</scope>
</reference>